<evidence type="ECO:0000313" key="3">
    <source>
        <dbReference type="EMBL" id="OFA12859.1"/>
    </source>
</evidence>
<gene>
    <name evidence="3" type="ORF">LASUN_03820</name>
</gene>
<evidence type="ECO:0008006" key="5">
    <source>
        <dbReference type="Google" id="ProtNLM"/>
    </source>
</evidence>
<sequence length="1031" mass="116553">MNNSDKLIPVSFHLRNFNLYRHLDIQLSEHGNIALVGENAVGKTTLANCFFPMLVDGSIATPSFNPTTDTNKLKNSVNPRNSSHDSRTFESMLLGWGKGAMKVRTGYAYEVLASKYREIILGIGAYRAKGDPRSQTWWFIAVNDDPQLNLTVQTTDENGKSLDKESFIQANSELGNHFYVVEKARDFRDRVAAEVYGLSGQELGLLTQADRMIASPMLTAGNAKFEPIREALIQSQQRIDPEIIRQAAKFQQQVNNYQSLKKRIETAIERVNRIKQLIFWGNCASLSKSILEPYSTAQNSINEYLLKIEKLNKRVDLTKQTLTTQQQTLVNAEGKFNDLQLKKQQEKLIEQQRQQVNNEVRSLTKTIKLFEENTRRKTALLKEQSQNKRDIQAFTHQLDTLMTDEVNPLKVEIQSLLVKLGWSEMAGSTNLTSDNLGEKIKSVRALINDYQRWLSNSQNLTDSIQVFNGTKDQMDERIDIDVTGFHTGPMKEKLHGDNKLIHEGGAAKISVKYDSLKKRMQSLLEKHPEMTAALDDEQLLKNAENSRENLISLGKQTDLLQANIKQAETKRVSIEERLGDINANMDPDFDISLANKTIDDLQERLTTLKIDPSLTTRLNQQIEVVGKLREQIDKAKGLVISDQSTIESRREQINTEKQRIASFSQRIDVALGLLRPYISVNLQINNIDDLTAYCADNRAAIRSNSISELGNRVGSQINHNQERLDHNAVNVLFNELGEADMASKMFPDATEQIDETVVTSFDIDRTMKVLESALKNVVKALNEMENGRSLANQTYQAAVVQRIASQYHSIRIFNEMLSEGTGEGSGIKLKIELKSNVDDEVIQEALDASLETRPAIQAEINQRLNLLAHDEALANDEQLFNKKADELLDTRYWSEFVVKIKRRHSSEDEYEVVDDRFVESGGSGAEKAQAMVLPLLLVPKMILARATKNDAPYMVMFDEFADKLDTETARIFAKTINRFGFNFIATMPSGAQSKLLSDGVDNITYQVIAPKNRDDGKFHTNRIEKIATWAK</sequence>
<reference evidence="3 4" key="1">
    <citation type="submission" date="2016-09" db="EMBL/GenBank/DDBJ databases">
        <title>Genome Sequence of Lactobacillus sunkii Strain CG01.</title>
        <authorList>
            <person name="Poehlein A."/>
            <person name="Gabris C."/>
            <person name="Bengelsdorf F.R."/>
            <person name="Duerre P."/>
            <person name="Daniel R."/>
        </authorList>
    </citation>
    <scope>NUCLEOTIDE SEQUENCE [LARGE SCALE GENOMIC DNA]</scope>
    <source>
        <strain evidence="3 4">CG_D</strain>
    </source>
</reference>
<dbReference type="EMBL" id="MIQE01000004">
    <property type="protein sequence ID" value="OFA12859.1"/>
    <property type="molecule type" value="Genomic_DNA"/>
</dbReference>
<dbReference type="AlphaFoldDB" id="A0A1E7XIG3"/>
<protein>
    <recommendedName>
        <fullName evidence="5">Chromosome segregation ATPase</fullName>
    </recommendedName>
</protein>
<evidence type="ECO:0000256" key="1">
    <source>
        <dbReference type="SAM" id="Coils"/>
    </source>
</evidence>
<dbReference type="InterPro" id="IPR027417">
    <property type="entry name" value="P-loop_NTPase"/>
</dbReference>
<dbReference type="Pfam" id="PF13558">
    <property type="entry name" value="SbcC_Walker_B"/>
    <property type="match status" value="1"/>
</dbReference>
<dbReference type="SUPFAM" id="SSF52540">
    <property type="entry name" value="P-loop containing nucleoside triphosphate hydrolases"/>
    <property type="match status" value="1"/>
</dbReference>
<feature type="compositionally biased region" description="Polar residues" evidence="2">
    <location>
        <begin position="65"/>
        <end position="81"/>
    </location>
</feature>
<evidence type="ECO:0000313" key="4">
    <source>
        <dbReference type="Proteomes" id="UP000177010"/>
    </source>
</evidence>
<dbReference type="RefSeq" id="WP_070367126.1">
    <property type="nucleotide sequence ID" value="NZ_JAZHVW010000021.1"/>
</dbReference>
<organism evidence="3 4">
    <name type="scientific">Lentilactobacillus sunkii</name>
    <dbReference type="NCBI Taxonomy" id="481719"/>
    <lineage>
        <taxon>Bacteria</taxon>
        <taxon>Bacillati</taxon>
        <taxon>Bacillota</taxon>
        <taxon>Bacilli</taxon>
        <taxon>Lactobacillales</taxon>
        <taxon>Lactobacillaceae</taxon>
        <taxon>Lentilactobacillus</taxon>
    </lineage>
</organism>
<dbReference type="Proteomes" id="UP000177010">
    <property type="component" value="Unassembled WGS sequence"/>
</dbReference>
<dbReference type="STRING" id="481719.LASUN_03820"/>
<name>A0A1E7XIG3_9LACO</name>
<feature type="coiled-coil region" evidence="1">
    <location>
        <begin position="557"/>
        <end position="611"/>
    </location>
</feature>
<comment type="caution">
    <text evidence="3">The sequence shown here is derived from an EMBL/GenBank/DDBJ whole genome shotgun (WGS) entry which is preliminary data.</text>
</comment>
<feature type="region of interest" description="Disordered" evidence="2">
    <location>
        <begin position="65"/>
        <end position="84"/>
    </location>
</feature>
<evidence type="ECO:0000256" key="2">
    <source>
        <dbReference type="SAM" id="MobiDB-lite"/>
    </source>
</evidence>
<proteinExistence type="predicted"/>
<accession>A0A1E7XIG3</accession>
<feature type="coiled-coil region" evidence="1">
    <location>
        <begin position="247"/>
        <end position="373"/>
    </location>
</feature>
<keyword evidence="1" id="KW-0175">Coiled coil</keyword>